<accession>A0A1U9JY46</accession>
<name>A0A1U9JY46_9BURK</name>
<organism evidence="1 2">
    <name type="scientific">Paenalcaligenes hominis</name>
    <dbReference type="NCBI Taxonomy" id="643674"/>
    <lineage>
        <taxon>Bacteria</taxon>
        <taxon>Pseudomonadati</taxon>
        <taxon>Pseudomonadota</taxon>
        <taxon>Betaproteobacteria</taxon>
        <taxon>Burkholderiales</taxon>
        <taxon>Alcaligenaceae</taxon>
        <taxon>Paenalcaligenes</taxon>
    </lineage>
</organism>
<reference evidence="1 2" key="1">
    <citation type="submission" date="2017-01" db="EMBL/GenBank/DDBJ databases">
        <title>Complete Genome Sequence of Paenalcaligenes hominis, Isolated from a paraplegic Patient with neurogenic bladder.</title>
        <authorList>
            <person name="Mukhopadhyay R."/>
            <person name="Joaquin J."/>
            <person name="Hogue R."/>
            <person name="Kilaru A."/>
            <person name="Jospin G."/>
            <person name="Mars K."/>
            <person name="Eisen J.A."/>
            <person name="Chaturvedi V."/>
        </authorList>
    </citation>
    <scope>NUCLEOTIDE SEQUENCE [LARGE SCALE GENOMIC DNA]</scope>
    <source>
        <strain evidence="1 2">15S00501</strain>
    </source>
</reference>
<dbReference type="Proteomes" id="UP000189369">
    <property type="component" value="Chromosome"/>
</dbReference>
<dbReference type="EMBL" id="CP019697">
    <property type="protein sequence ID" value="AQS50707.1"/>
    <property type="molecule type" value="Genomic_DNA"/>
</dbReference>
<dbReference type="AlphaFoldDB" id="A0A1U9JY46"/>
<evidence type="ECO:0000313" key="1">
    <source>
        <dbReference type="EMBL" id="AQS50707.1"/>
    </source>
</evidence>
<dbReference type="KEGG" id="phn:PAEH1_02550"/>
<dbReference type="OrthoDB" id="5766686at2"/>
<gene>
    <name evidence="1" type="ORF">PAEH1_02550</name>
</gene>
<proteinExistence type="predicted"/>
<evidence type="ECO:0000313" key="2">
    <source>
        <dbReference type="Proteomes" id="UP000189369"/>
    </source>
</evidence>
<protein>
    <submittedName>
        <fullName evidence="1">Uncharacterized protein</fullName>
    </submittedName>
</protein>
<sequence length="122" mass="14438">MQKYIELTKPDKKKLESDWYHFCSRKQTPFIKITARARLADVHWDYITYDDAKIDETLNSQAEYIKLKAKEIFNNYAHAQSTCHITETVITFYDLETHEARLAAEELYKLISLVLPKSLESY</sequence>